<dbReference type="RefSeq" id="WP_301665037.1">
    <property type="nucleotide sequence ID" value="NZ_VCYH01000010.1"/>
</dbReference>
<accession>A0ABT8MD14</accession>
<evidence type="ECO:0000313" key="3">
    <source>
        <dbReference type="Proteomes" id="UP001168338"/>
    </source>
</evidence>
<comment type="caution">
    <text evidence="2">The sequence shown here is derived from an EMBL/GenBank/DDBJ whole genome shotgun (WGS) entry which is preliminary data.</text>
</comment>
<dbReference type="EMBL" id="VCYH01000010">
    <property type="protein sequence ID" value="MDN7025845.1"/>
    <property type="molecule type" value="Genomic_DNA"/>
</dbReference>
<protein>
    <submittedName>
        <fullName evidence="2">Uncharacterized protein</fullName>
    </submittedName>
</protein>
<organism evidence="2 3">
    <name type="scientific">Methanoculleus frigidifontis</name>
    <dbReference type="NCBI Taxonomy" id="2584085"/>
    <lineage>
        <taxon>Archaea</taxon>
        <taxon>Methanobacteriati</taxon>
        <taxon>Methanobacteriota</taxon>
        <taxon>Stenosarchaea group</taxon>
        <taxon>Methanomicrobia</taxon>
        <taxon>Methanomicrobiales</taxon>
        <taxon>Methanomicrobiaceae</taxon>
        <taxon>Methanoculleus</taxon>
    </lineage>
</organism>
<feature type="compositionally biased region" description="Basic and acidic residues" evidence="1">
    <location>
        <begin position="1"/>
        <end position="19"/>
    </location>
</feature>
<keyword evidence="3" id="KW-1185">Reference proteome</keyword>
<gene>
    <name evidence="2" type="ORF">FGU65_13305</name>
</gene>
<name>A0ABT8MD14_9EURY</name>
<sequence>MAKKEKRPDPEIPFEEKGTDTVYSPVPKDIDEPPIESNLPPEAPDMQTTRVEKTIAKHYQKRTGRKREKE</sequence>
<dbReference type="Proteomes" id="UP001168338">
    <property type="component" value="Unassembled WGS sequence"/>
</dbReference>
<reference evidence="2" key="1">
    <citation type="submission" date="2019-05" db="EMBL/GenBank/DDBJ databases">
        <title>Methanoculleus sp. FWC-SCC1, a methanogenic archaeon isolated from deep marine cold seep.</title>
        <authorList>
            <person name="Chen Y.-W."/>
            <person name="Chen S.-C."/>
            <person name="Teng N.-H."/>
            <person name="Lai M.-C."/>
        </authorList>
    </citation>
    <scope>NUCLEOTIDE SEQUENCE</scope>
    <source>
        <strain evidence="2">FWC-SCC1</strain>
    </source>
</reference>
<evidence type="ECO:0000256" key="1">
    <source>
        <dbReference type="SAM" id="MobiDB-lite"/>
    </source>
</evidence>
<evidence type="ECO:0000313" key="2">
    <source>
        <dbReference type="EMBL" id="MDN7025845.1"/>
    </source>
</evidence>
<proteinExistence type="predicted"/>
<feature type="region of interest" description="Disordered" evidence="1">
    <location>
        <begin position="1"/>
        <end position="49"/>
    </location>
</feature>